<name>A0A8T1WE02_9STRA</name>
<evidence type="ECO:0000259" key="2">
    <source>
        <dbReference type="PROSITE" id="PS50222"/>
    </source>
</evidence>
<reference evidence="3" key="1">
    <citation type="submission" date="2021-02" db="EMBL/GenBank/DDBJ databases">
        <authorList>
            <person name="Palmer J.M."/>
        </authorList>
    </citation>
    <scope>NUCLEOTIDE SEQUENCE</scope>
    <source>
        <strain evidence="3">SCRP734</strain>
    </source>
</reference>
<dbReference type="OrthoDB" id="123520at2759"/>
<feature type="compositionally biased region" description="Basic residues" evidence="1">
    <location>
        <begin position="480"/>
        <end position="491"/>
    </location>
</feature>
<feature type="compositionally biased region" description="Polar residues" evidence="1">
    <location>
        <begin position="528"/>
        <end position="556"/>
    </location>
</feature>
<dbReference type="GO" id="GO:0005509">
    <property type="term" value="F:calcium ion binding"/>
    <property type="evidence" value="ECO:0007669"/>
    <property type="project" value="InterPro"/>
</dbReference>
<evidence type="ECO:0000256" key="1">
    <source>
        <dbReference type="SAM" id="MobiDB-lite"/>
    </source>
</evidence>
<evidence type="ECO:0000313" key="4">
    <source>
        <dbReference type="Proteomes" id="UP000694044"/>
    </source>
</evidence>
<organism evidence="3 4">
    <name type="scientific">Phytophthora pseudosyringae</name>
    <dbReference type="NCBI Taxonomy" id="221518"/>
    <lineage>
        <taxon>Eukaryota</taxon>
        <taxon>Sar</taxon>
        <taxon>Stramenopiles</taxon>
        <taxon>Oomycota</taxon>
        <taxon>Peronosporomycetes</taxon>
        <taxon>Peronosporales</taxon>
        <taxon>Peronosporaceae</taxon>
        <taxon>Phytophthora</taxon>
    </lineage>
</organism>
<dbReference type="EMBL" id="JAGDFM010000011">
    <property type="protein sequence ID" value="KAG7392342.1"/>
    <property type="molecule type" value="Genomic_DNA"/>
</dbReference>
<feature type="compositionally biased region" description="Polar residues" evidence="1">
    <location>
        <begin position="445"/>
        <end position="470"/>
    </location>
</feature>
<gene>
    <name evidence="3" type="ORF">PHYPSEUDO_000750</name>
</gene>
<feature type="region of interest" description="Disordered" evidence="1">
    <location>
        <begin position="528"/>
        <end position="558"/>
    </location>
</feature>
<sequence length="798" mass="87284">MDSRVSTAPNPKSKKWLPTHIEASCLLRQPSGKSTNLDVPVVVDRPKTCPSAALKPQLHWNLNNAALRALSRSQKEQLYGLFQFYDSSSIGDSLPSINCARLLEILRDAGLLSERELSVVSVEKVFAQATMGKMRVYLDADGQPALTFSLFCGVLLNCAMLVTPSARPATALEQILPILLEGSRVDRSYASAAKGLLRHVPADESTSLWTPEQSQVPQTEDTVQDFRDLPMFQQVIAECARDRDLEALKQEKMARRYEIPDRLLASFHPDTLTLILSKFRLFDANDRGAVPRQEIFALLSCLGTHVDLPDPYAVLAKLPSFNNFHSLPRPESGNNGDPSTNGEITLTELLQVIEVAREAKRHSATANLASVKIRMDRAATVAKGTIVPTTPSHEPIPSCGSNDDRIGSAQNDPGRKKSGNNSNNSASFRDRGRRHGVVALKSRKSIVSSTAEVNSSIQALPSTKQGSSKAHVTHHGSVSSRKKSMARRRKSSTINAKTDATIIETADPRDLQGSEDRISTLQSLCDNSTGVASTRNTSAKSSSDSNVQTPKANQNLADEDNQNVQLLYVPSTIIVQVHDPLSASNSKAIRIFLLLGGEHDGAIYCTLSLVFATKEIMESEGIYYTTATSETTRTKPVLPTQHTLTNALLMMKKCVLAKLEQGFEQRPAGQLDAVTEMLQNLREREPNFRSPVTKTSRNTNIAPVSASASPGRRRTGRFISSAASDRGIRLQQKLPPHSSPGPDVPNNYKDLFTTWGVSQHDNFAWVHDVNAASPLKPALPTPKSYRSGQLSPLRLPFR</sequence>
<accession>A0A8T1WE02</accession>
<dbReference type="Proteomes" id="UP000694044">
    <property type="component" value="Unassembled WGS sequence"/>
</dbReference>
<proteinExistence type="predicted"/>
<dbReference type="InterPro" id="IPR002048">
    <property type="entry name" value="EF_hand_dom"/>
</dbReference>
<feature type="region of interest" description="Disordered" evidence="1">
    <location>
        <begin position="384"/>
        <end position="498"/>
    </location>
</feature>
<feature type="region of interest" description="Disordered" evidence="1">
    <location>
        <begin position="776"/>
        <end position="798"/>
    </location>
</feature>
<dbReference type="PROSITE" id="PS50222">
    <property type="entry name" value="EF_HAND_2"/>
    <property type="match status" value="1"/>
</dbReference>
<feature type="compositionally biased region" description="Basic residues" evidence="1">
    <location>
        <begin position="431"/>
        <end position="444"/>
    </location>
</feature>
<keyword evidence="4" id="KW-1185">Reference proteome</keyword>
<feature type="domain" description="EF-hand" evidence="2">
    <location>
        <begin position="270"/>
        <end position="305"/>
    </location>
</feature>
<dbReference type="AlphaFoldDB" id="A0A8T1WE02"/>
<protein>
    <recommendedName>
        <fullName evidence="2">EF-hand domain-containing protein</fullName>
    </recommendedName>
</protein>
<evidence type="ECO:0000313" key="3">
    <source>
        <dbReference type="EMBL" id="KAG7392342.1"/>
    </source>
</evidence>
<comment type="caution">
    <text evidence="3">The sequence shown here is derived from an EMBL/GenBank/DDBJ whole genome shotgun (WGS) entry which is preliminary data.</text>
</comment>